<dbReference type="InterPro" id="IPR003034">
    <property type="entry name" value="SAP_dom"/>
</dbReference>
<dbReference type="AlphaFoldDB" id="A0A024FU11"/>
<name>A0A024FU11_9STRA</name>
<comment type="similarity">
    <text evidence="7">Belongs to the U2 small nuclear ribonucleoprotein A family.</text>
</comment>
<sequence length="280" mass="31952">MLLMHTNHISRIQPHLEESIGNLQVLILTNNKIVNLTEIDSLIGFRKLDILSPLHSFIVYITIVLITKRKFYREYVIHKLPQLRVLDYAKIRPAERDAATRFFSSENGQTFEKEMREEPGDTKSSKPEELTVLAANEPKRSVKLHANVSTTSTVTITTVETIQSTELMKMVDEANGTICDTKDVKMEQIDTSVSVTQTSQETEAVQRTPTRKTRNAKSRNDNNVEMMDASPSEMVYTPSKPIEMMTVPILRKELKKLNLPTTGLKAELVQRLREVLDRQN</sequence>
<proteinExistence type="inferred from homology"/>
<dbReference type="Pfam" id="PF02037">
    <property type="entry name" value="SAP"/>
    <property type="match status" value="1"/>
</dbReference>
<evidence type="ECO:0000256" key="3">
    <source>
        <dbReference type="ARBA" id="ARBA00022728"/>
    </source>
</evidence>
<dbReference type="EMBL" id="CAIX01000265">
    <property type="protein sequence ID" value="CCI10491.1"/>
    <property type="molecule type" value="Genomic_DNA"/>
</dbReference>
<dbReference type="PROSITE" id="PS50800">
    <property type="entry name" value="SAP"/>
    <property type="match status" value="1"/>
</dbReference>
<dbReference type="InterPro" id="IPR003603">
    <property type="entry name" value="U2A'_phosphoprotein32A_C"/>
</dbReference>
<dbReference type="STRING" id="65357.A0A024FU11"/>
<dbReference type="InterPro" id="IPR044640">
    <property type="entry name" value="RU2A"/>
</dbReference>
<dbReference type="OrthoDB" id="433501at2759"/>
<evidence type="ECO:0000256" key="2">
    <source>
        <dbReference type="ARBA" id="ARBA00022614"/>
    </source>
</evidence>
<evidence type="ECO:0000256" key="1">
    <source>
        <dbReference type="ARBA" id="ARBA00004123"/>
    </source>
</evidence>
<keyword evidence="2" id="KW-0433">Leucine-rich repeat</keyword>
<dbReference type="InterPro" id="IPR032675">
    <property type="entry name" value="LRR_dom_sf"/>
</dbReference>
<gene>
    <name evidence="9" type="ORF">BN9_102340</name>
</gene>
<evidence type="ECO:0000259" key="8">
    <source>
        <dbReference type="PROSITE" id="PS50800"/>
    </source>
</evidence>
<dbReference type="PANTHER" id="PTHR10552">
    <property type="entry name" value="U2 SMALL NUCLEAR RIBONUCLEOPROTEIN A"/>
    <property type="match status" value="1"/>
</dbReference>
<reference evidence="9 10" key="1">
    <citation type="submission" date="2012-05" db="EMBL/GenBank/DDBJ databases">
        <title>Recombination and specialization in a pathogen metapopulation.</title>
        <authorList>
            <person name="Gardiner A."/>
            <person name="Kemen E."/>
            <person name="Schultz-Larsen T."/>
            <person name="MacLean D."/>
            <person name="Van Oosterhout C."/>
            <person name="Jones J.D.G."/>
        </authorList>
    </citation>
    <scope>NUCLEOTIDE SEQUENCE [LARGE SCALE GENOMIC DNA]</scope>
    <source>
        <strain evidence="9 10">Ac Nc2</strain>
    </source>
</reference>
<dbReference type="InterPro" id="IPR001611">
    <property type="entry name" value="Leu-rich_rpt"/>
</dbReference>
<dbReference type="GO" id="GO:0000398">
    <property type="term" value="P:mRNA splicing, via spliceosome"/>
    <property type="evidence" value="ECO:0007669"/>
    <property type="project" value="InterPro"/>
</dbReference>
<keyword evidence="4" id="KW-0677">Repeat</keyword>
<dbReference type="InParanoid" id="A0A024FU11"/>
<comment type="subcellular location">
    <subcellularLocation>
        <location evidence="1">Nucleus</location>
    </subcellularLocation>
</comment>
<protein>
    <recommendedName>
        <fullName evidence="8">SAP domain-containing protein</fullName>
    </recommendedName>
</protein>
<dbReference type="Pfam" id="PF14580">
    <property type="entry name" value="LRR_9"/>
    <property type="match status" value="1"/>
</dbReference>
<evidence type="ECO:0000313" key="9">
    <source>
        <dbReference type="EMBL" id="CCI10491.1"/>
    </source>
</evidence>
<keyword evidence="10" id="KW-1185">Reference proteome</keyword>
<dbReference type="Proteomes" id="UP000053237">
    <property type="component" value="Unassembled WGS sequence"/>
</dbReference>
<dbReference type="SUPFAM" id="SSF68906">
    <property type="entry name" value="SAP domain"/>
    <property type="match status" value="1"/>
</dbReference>
<evidence type="ECO:0000313" key="10">
    <source>
        <dbReference type="Proteomes" id="UP000053237"/>
    </source>
</evidence>
<keyword evidence="5" id="KW-0508">mRNA splicing</keyword>
<accession>A0A024FU11</accession>
<evidence type="ECO:0000256" key="4">
    <source>
        <dbReference type="ARBA" id="ARBA00022737"/>
    </source>
</evidence>
<dbReference type="GO" id="GO:0030620">
    <property type="term" value="F:U2 snRNA binding"/>
    <property type="evidence" value="ECO:0007669"/>
    <property type="project" value="InterPro"/>
</dbReference>
<dbReference type="SMART" id="SM00446">
    <property type="entry name" value="LRRcap"/>
    <property type="match status" value="1"/>
</dbReference>
<evidence type="ECO:0000256" key="6">
    <source>
        <dbReference type="ARBA" id="ARBA00023242"/>
    </source>
</evidence>
<keyword evidence="3" id="KW-0507">mRNA processing</keyword>
<comment type="caution">
    <text evidence="9">The sequence shown here is derived from an EMBL/GenBank/DDBJ whole genome shotgun (WGS) entry which is preliminary data.</text>
</comment>
<dbReference type="SMART" id="SM00513">
    <property type="entry name" value="SAP"/>
    <property type="match status" value="1"/>
</dbReference>
<dbReference type="PANTHER" id="PTHR10552:SF6">
    <property type="entry name" value="U2 SMALL NUCLEAR RIBONUCLEOPROTEIN A"/>
    <property type="match status" value="1"/>
</dbReference>
<dbReference type="Gene3D" id="3.80.10.10">
    <property type="entry name" value="Ribonuclease Inhibitor"/>
    <property type="match status" value="1"/>
</dbReference>
<dbReference type="GO" id="GO:0005681">
    <property type="term" value="C:spliceosomal complex"/>
    <property type="evidence" value="ECO:0007669"/>
    <property type="project" value="UniProtKB-KW"/>
</dbReference>
<dbReference type="PROSITE" id="PS51450">
    <property type="entry name" value="LRR"/>
    <property type="match status" value="1"/>
</dbReference>
<evidence type="ECO:0000256" key="5">
    <source>
        <dbReference type="ARBA" id="ARBA00023187"/>
    </source>
</evidence>
<keyword evidence="6" id="KW-0539">Nucleus</keyword>
<dbReference type="Gene3D" id="1.10.720.30">
    <property type="entry name" value="SAP domain"/>
    <property type="match status" value="1"/>
</dbReference>
<evidence type="ECO:0000256" key="7">
    <source>
        <dbReference type="ARBA" id="ARBA00024196"/>
    </source>
</evidence>
<dbReference type="SUPFAM" id="SSF52058">
    <property type="entry name" value="L domain-like"/>
    <property type="match status" value="1"/>
</dbReference>
<keyword evidence="3" id="KW-0747">Spliceosome</keyword>
<organism evidence="9 10">
    <name type="scientific">Albugo candida</name>
    <dbReference type="NCBI Taxonomy" id="65357"/>
    <lineage>
        <taxon>Eukaryota</taxon>
        <taxon>Sar</taxon>
        <taxon>Stramenopiles</taxon>
        <taxon>Oomycota</taxon>
        <taxon>Peronosporomycetes</taxon>
        <taxon>Albuginales</taxon>
        <taxon>Albuginaceae</taxon>
        <taxon>Albugo</taxon>
    </lineage>
</organism>
<feature type="domain" description="SAP" evidence="8">
    <location>
        <begin position="242"/>
        <end position="276"/>
    </location>
</feature>
<dbReference type="InterPro" id="IPR036361">
    <property type="entry name" value="SAP_dom_sf"/>
</dbReference>